<dbReference type="RefSeq" id="XP_025338707.1">
    <property type="nucleotide sequence ID" value="XM_025479234.1"/>
</dbReference>
<gene>
    <name evidence="10" type="ORF">CXQ87_000661</name>
</gene>
<keyword evidence="11" id="KW-1185">Reference proteome</keyword>
<evidence type="ECO:0000259" key="9">
    <source>
        <dbReference type="Pfam" id="PF23726"/>
    </source>
</evidence>
<dbReference type="InterPro" id="IPR018846">
    <property type="entry name" value="Beta-prop_RSE1/DDB1/CPSF1_1st"/>
</dbReference>
<dbReference type="GO" id="GO:0005681">
    <property type="term" value="C:spliceosomal complex"/>
    <property type="evidence" value="ECO:0007669"/>
    <property type="project" value="UniProtKB-KW"/>
</dbReference>
<sequence length="1213" mass="135888">MIPDDSLYLYNLTLKQPSSPFKSIVGQFSGSKKQQELVLISSTVIEVYQPKTDTGKLHKLSSQPTFGIVQNADKLRLFGTQQDVLVITADSGNIIIAYYNQDTFKFEPRIQEPHSKNGLRRLTPGEYLACDPQNRAIMIGALERTKFVYKVEMDNSTGQIKLSSPLESHTTGSLTLALCPLDTSFDNPVWATIEVDYKDYDHKTYKPDESPLYLRYYEFDQGLNYVVQKKSKTPLPPDASSLIALPGHIGGVLIVCDSVIIYEKGLGHERLYLPLPIREGSQSTRIVCHYLHVLKKTDFFILLQSSLGDLFKLTFDYDRETEHLDRIAATYFDSTPVSNSINIFKSGFMFANVANDSKLFYQFEQLGSENESTMASEHELPDIQNSTRFSPQGLHNLALVDILESLGPIVGSELMGKKTENNAEGPISLSTLSSHSYLKTLTYGIPVSELVSSPLPMLPTSILTTKKVRTSTSDDYLVLSSSLASQTLVLSIGEVVEEVSESGFVTDQHTIAVQQVGKQSVIQIHNNGIRHIRHILDENDEVTDRKTTDWFPPAGIHVVHASANETQVLVGLSNRELCYFEIDIADDQLGEYQERHEIGADLITAVAIMSDTTSMKSDFAIVGCADETIQVLSLHPNSVFQMLSLQALSSKCTSLLMLPVEDNSAHIHIGMESGVYARVQMDTMTGKLRDTRSKYLGTKPVIVSKLKLPGSESSGIMAISSYPWIGYHNSESQFKIMPLIGSDVTSGSSFYSEDIGTESVVGIKENNLIIFTIGSEEGGFNINDEFSLSSIRLRFQPRKYWKDYKSNNLVILESEASTLSPYIKHDEEVDEEYYHAFGYKRSPGFWASCLQVVDYDTSEICQSLDFNDNDCFTSICAASFNDEEYLVCASSQNLSMERNSASSHHIHVFKIKRSKARAIKLEFVHKTKVDGVVSAMIGFQKKLLVGIGNSLRLLELGQKQMLRKSHSKIDYLRRPTQLKYLGGDLVVVADSSESLSYLKFDRASNQFVPICNDTMRRQITVFETLDHRTLVAGDKFGNISVNRLPLELTNQLANNALLQLNEDVLDEPSARFEKKCELYVADIPTSFSRGTFVVGGTESIIYTCLQGTVGMMIPVATKSEAELLSAVEYELRAFYTSEFDDFDKRKQGYNLLGKDQGKFRSYFNPSKNVIDGDFVERFYEISLENKIKIAGKLGRTPREIEKRLYDIRNRSAF</sequence>
<dbReference type="InterPro" id="IPR050358">
    <property type="entry name" value="RSE1/DDB1/CFT1"/>
</dbReference>
<evidence type="ECO:0008006" key="12">
    <source>
        <dbReference type="Google" id="ProtNLM"/>
    </source>
</evidence>
<evidence type="ECO:0000256" key="3">
    <source>
        <dbReference type="ARBA" id="ARBA00022728"/>
    </source>
</evidence>
<dbReference type="FunFam" id="2.130.10.10:FF:001143">
    <property type="entry name" value="Pre-mRNA-splicing factor rse-1, putative"/>
    <property type="match status" value="1"/>
</dbReference>
<feature type="domain" description="RSE1/DDB1/CPSF1 second beta-propeller" evidence="9">
    <location>
        <begin position="448"/>
        <end position="773"/>
    </location>
</feature>
<dbReference type="Gene3D" id="2.130.10.10">
    <property type="entry name" value="YVTN repeat-like/Quinoprotein amine dehydrogenase"/>
    <property type="match status" value="3"/>
</dbReference>
<proteinExistence type="inferred from homology"/>
<dbReference type="SUPFAM" id="SSF50978">
    <property type="entry name" value="WD40 repeat-like"/>
    <property type="match status" value="1"/>
</dbReference>
<protein>
    <recommendedName>
        <fullName evidence="12">Pre-mRNA-splicing factor RSE1</fullName>
    </recommendedName>
</protein>
<dbReference type="GeneID" id="37000663"/>
<reference evidence="10 11" key="1">
    <citation type="submission" date="2017-12" db="EMBL/GenBank/DDBJ databases">
        <title>Genome Sequence of the Amphotericin B-resistant Candida duobushaemulonii strain, B09383.</title>
        <authorList>
            <person name="Chow N.A."/>
            <person name="Gade L."/>
            <person name="Batra D."/>
            <person name="Rowe L.A."/>
            <person name="Loparev V.N."/>
            <person name="Litvintseva A.P."/>
        </authorList>
    </citation>
    <scope>NUCLEOTIDE SEQUENCE [LARGE SCALE GENOMIC DNA]</scope>
    <source>
        <strain evidence="10 11">B09383</strain>
    </source>
</reference>
<evidence type="ECO:0000256" key="4">
    <source>
        <dbReference type="ARBA" id="ARBA00023187"/>
    </source>
</evidence>
<dbReference type="Pfam" id="PF10433">
    <property type="entry name" value="Beta-prop_RSE1_1st"/>
    <property type="match status" value="1"/>
</dbReference>
<dbReference type="GO" id="GO:0008380">
    <property type="term" value="P:RNA splicing"/>
    <property type="evidence" value="ECO:0007669"/>
    <property type="project" value="UniProtKB-KW"/>
</dbReference>
<evidence type="ECO:0000313" key="11">
    <source>
        <dbReference type="Proteomes" id="UP000244406"/>
    </source>
</evidence>
<keyword evidence="2" id="KW-0507">mRNA processing</keyword>
<dbReference type="GO" id="GO:0003676">
    <property type="term" value="F:nucleic acid binding"/>
    <property type="evidence" value="ECO:0007669"/>
    <property type="project" value="InterPro"/>
</dbReference>
<dbReference type="Pfam" id="PF03178">
    <property type="entry name" value="CPSF_A"/>
    <property type="match status" value="1"/>
</dbReference>
<dbReference type="InterPro" id="IPR015943">
    <property type="entry name" value="WD40/YVTN_repeat-like_dom_sf"/>
</dbReference>
<comment type="caution">
    <text evidence="10">The sequence shown here is derived from an EMBL/GenBank/DDBJ whole genome shotgun (WGS) entry which is preliminary data.</text>
</comment>
<evidence type="ECO:0000313" key="10">
    <source>
        <dbReference type="EMBL" id="PVH17767.1"/>
    </source>
</evidence>
<evidence type="ECO:0000256" key="1">
    <source>
        <dbReference type="ARBA" id="ARBA00004123"/>
    </source>
</evidence>
<name>A0A2V1AHH0_9ASCO</name>
<dbReference type="InterPro" id="IPR004871">
    <property type="entry name" value="RSE1/DDB1/CPSF1_C"/>
</dbReference>
<keyword evidence="5" id="KW-0539">Nucleus</keyword>
<evidence type="ECO:0000256" key="2">
    <source>
        <dbReference type="ARBA" id="ARBA00022664"/>
    </source>
</evidence>
<dbReference type="InterPro" id="IPR058543">
    <property type="entry name" value="Beta-prop_RSE1/DDB1/CPSF1_2nd"/>
</dbReference>
<dbReference type="Proteomes" id="UP000244406">
    <property type="component" value="Unassembled WGS sequence"/>
</dbReference>
<dbReference type="AlphaFoldDB" id="A0A2V1AHH0"/>
<dbReference type="GO" id="GO:0006397">
    <property type="term" value="P:mRNA processing"/>
    <property type="evidence" value="ECO:0007669"/>
    <property type="project" value="UniProtKB-KW"/>
</dbReference>
<evidence type="ECO:0000256" key="5">
    <source>
        <dbReference type="ARBA" id="ARBA00023242"/>
    </source>
</evidence>
<keyword evidence="3" id="KW-0747">Spliceosome</keyword>
<evidence type="ECO:0000256" key="6">
    <source>
        <dbReference type="ARBA" id="ARBA00038266"/>
    </source>
</evidence>
<dbReference type="PANTHER" id="PTHR10644">
    <property type="entry name" value="DNA REPAIR/RNA PROCESSING CPSF FAMILY"/>
    <property type="match status" value="1"/>
</dbReference>
<accession>A0A2V1AHH0</accession>
<feature type="domain" description="RSE1/DDB1/CPSF1 first beta-propeller" evidence="8">
    <location>
        <begin position="23"/>
        <end position="370"/>
    </location>
</feature>
<dbReference type="VEuPathDB" id="FungiDB:CXQ87_000661"/>
<feature type="domain" description="RSE1/DDB1/CPSF1 C-terminal" evidence="7">
    <location>
        <begin position="847"/>
        <end position="1179"/>
    </location>
</feature>
<organism evidence="10 11">
    <name type="scientific">Candidozyma duobushaemuli</name>
    <dbReference type="NCBI Taxonomy" id="1231522"/>
    <lineage>
        <taxon>Eukaryota</taxon>
        <taxon>Fungi</taxon>
        <taxon>Dikarya</taxon>
        <taxon>Ascomycota</taxon>
        <taxon>Saccharomycotina</taxon>
        <taxon>Pichiomycetes</taxon>
        <taxon>Metschnikowiaceae</taxon>
        <taxon>Candidozyma</taxon>
    </lineage>
</organism>
<dbReference type="InterPro" id="IPR036322">
    <property type="entry name" value="WD40_repeat_dom_sf"/>
</dbReference>
<evidence type="ECO:0000259" key="7">
    <source>
        <dbReference type="Pfam" id="PF03178"/>
    </source>
</evidence>
<dbReference type="Pfam" id="PF23726">
    <property type="entry name" value="Beta-prop_RSE1_2nd"/>
    <property type="match status" value="1"/>
</dbReference>
<evidence type="ECO:0000259" key="8">
    <source>
        <dbReference type="Pfam" id="PF10433"/>
    </source>
</evidence>
<comment type="similarity">
    <text evidence="6">Belongs to the RSE1 family.</text>
</comment>
<keyword evidence="4" id="KW-0508">mRNA splicing</keyword>
<dbReference type="EMBL" id="PKFP01000008">
    <property type="protein sequence ID" value="PVH17767.1"/>
    <property type="molecule type" value="Genomic_DNA"/>
</dbReference>
<comment type="subcellular location">
    <subcellularLocation>
        <location evidence="1">Nucleus</location>
    </subcellularLocation>
</comment>